<protein>
    <submittedName>
        <fullName evidence="2">Uncharacterized protein</fullName>
    </submittedName>
</protein>
<dbReference type="HOGENOM" id="CLU_3428191_0_0_9"/>
<accession>D4JCY4</accession>
<proteinExistence type="predicted"/>
<evidence type="ECO:0000256" key="1">
    <source>
        <dbReference type="SAM" id="MobiDB-lite"/>
    </source>
</evidence>
<dbReference type="Proteomes" id="UP000008801">
    <property type="component" value="Chromosome"/>
</dbReference>
<gene>
    <name evidence="2" type="ORF">EC1_03350</name>
</gene>
<feature type="region of interest" description="Disordered" evidence="1">
    <location>
        <begin position="1"/>
        <end position="20"/>
    </location>
</feature>
<dbReference type="KEGG" id="euc:EC1_03350"/>
<reference evidence="2 3" key="2">
    <citation type="submission" date="2010-03" db="EMBL/GenBank/DDBJ databases">
        <authorList>
            <person name="Pajon A."/>
        </authorList>
    </citation>
    <scope>NUCLEOTIDE SEQUENCE [LARGE SCALE GENOMIC DNA]</scope>
    <source>
        <strain evidence="2 3">T2-87</strain>
    </source>
</reference>
<name>D4JCY4_9FIRM</name>
<sequence>MQKNDFKIVPKKEKRDFQEI</sequence>
<reference evidence="2 3" key="1">
    <citation type="submission" date="2010-03" db="EMBL/GenBank/DDBJ databases">
        <title>The genome sequence of Eubacterium cylindroides T2-87.</title>
        <authorList>
            <consortium name="metaHIT consortium -- http://www.metahit.eu/"/>
            <person name="Pajon A."/>
            <person name="Turner K."/>
            <person name="Parkhill J."/>
            <person name="Duncan S."/>
            <person name="Flint H."/>
        </authorList>
    </citation>
    <scope>NUCLEOTIDE SEQUENCE [LARGE SCALE GENOMIC DNA]</scope>
    <source>
        <strain evidence="2 3">T2-87</strain>
    </source>
</reference>
<dbReference type="AlphaFoldDB" id="D4JCY4"/>
<dbReference type="EMBL" id="FP929041">
    <property type="protein sequence ID" value="CBK88056.1"/>
    <property type="molecule type" value="Genomic_DNA"/>
</dbReference>
<evidence type="ECO:0000313" key="2">
    <source>
        <dbReference type="EMBL" id="CBK88056.1"/>
    </source>
</evidence>
<evidence type="ECO:0000313" key="3">
    <source>
        <dbReference type="Proteomes" id="UP000008801"/>
    </source>
</evidence>
<organism evidence="2 3">
    <name type="scientific">Faecalitalea cylindroides T2-87</name>
    <dbReference type="NCBI Taxonomy" id="717960"/>
    <lineage>
        <taxon>Bacteria</taxon>
        <taxon>Bacillati</taxon>
        <taxon>Bacillota</taxon>
        <taxon>Erysipelotrichia</taxon>
        <taxon>Erysipelotrichales</taxon>
        <taxon>Erysipelotrichaceae</taxon>
        <taxon>Faecalitalea</taxon>
    </lineage>
</organism>